<dbReference type="HOGENOM" id="CLU_2157185_0_0_9"/>
<evidence type="ECO:0000256" key="1">
    <source>
        <dbReference type="SAM" id="Phobius"/>
    </source>
</evidence>
<organism evidence="2 3">
    <name type="scientific">Thermodesulfobium narugense DSM 14796</name>
    <dbReference type="NCBI Taxonomy" id="747365"/>
    <lineage>
        <taxon>Bacteria</taxon>
        <taxon>Pseudomonadati</taxon>
        <taxon>Thermodesulfobiota</taxon>
        <taxon>Thermodesulfobiia</taxon>
        <taxon>Thermodesulfobiales</taxon>
        <taxon>Thermodesulfobiaceae</taxon>
        <taxon>Thermodesulfobium</taxon>
    </lineage>
</organism>
<dbReference type="Proteomes" id="UP000011765">
    <property type="component" value="Chromosome"/>
</dbReference>
<dbReference type="OrthoDB" id="1806539at2"/>
<dbReference type="RefSeq" id="WP_013756292.1">
    <property type="nucleotide sequence ID" value="NC_015499.1"/>
</dbReference>
<dbReference type="STRING" id="747365.Thena_0940"/>
<evidence type="ECO:0000313" key="3">
    <source>
        <dbReference type="Proteomes" id="UP000011765"/>
    </source>
</evidence>
<accession>M1E8M8</accession>
<proteinExistence type="predicted"/>
<keyword evidence="1" id="KW-0472">Membrane</keyword>
<sequence>MKENYNKLYKYQVRLEEIKYYTMLALAHKNKDAQKGFEYEFNDLYGKYFFLKIATNALFFVILIPYILISSFLLDNVKMLFYPVNYIFVCMFLYFIFRFFFLNIKNFNLKN</sequence>
<protein>
    <submittedName>
        <fullName evidence="2">Uncharacterized protein</fullName>
    </submittedName>
</protein>
<keyword evidence="1" id="KW-1133">Transmembrane helix</keyword>
<dbReference type="KEGG" id="tnr:Thena_0940"/>
<dbReference type="EMBL" id="CP002690">
    <property type="protein sequence ID" value="AEE14569.1"/>
    <property type="molecule type" value="Genomic_DNA"/>
</dbReference>
<keyword evidence="3" id="KW-1185">Reference proteome</keyword>
<evidence type="ECO:0000313" key="2">
    <source>
        <dbReference type="EMBL" id="AEE14569.1"/>
    </source>
</evidence>
<name>M1E8M8_9BACT</name>
<feature type="transmembrane region" description="Helical" evidence="1">
    <location>
        <begin position="80"/>
        <end position="101"/>
    </location>
</feature>
<keyword evidence="1" id="KW-0812">Transmembrane</keyword>
<gene>
    <name evidence="2" type="ORF">Thena_0940</name>
</gene>
<dbReference type="AlphaFoldDB" id="M1E8M8"/>
<feature type="transmembrane region" description="Helical" evidence="1">
    <location>
        <begin position="49"/>
        <end position="74"/>
    </location>
</feature>
<reference evidence="2 3" key="1">
    <citation type="submission" date="2011-04" db="EMBL/GenBank/DDBJ databases">
        <title>The complete genome of Thermodesulfobium narugense DSM 14796.</title>
        <authorList>
            <consortium name="US DOE Joint Genome Institute (JGI-PGF)"/>
            <person name="Lucas S."/>
            <person name="Han J."/>
            <person name="Lapidus A."/>
            <person name="Bruce D."/>
            <person name="Goodwin L."/>
            <person name="Pitluck S."/>
            <person name="Peters L."/>
            <person name="Kyrpides N."/>
            <person name="Mavromatis K."/>
            <person name="Pagani I."/>
            <person name="Ivanova N."/>
            <person name="Ovchinnikova G."/>
            <person name="Zhang X."/>
            <person name="Saunders L."/>
            <person name="Detter J.C."/>
            <person name="Tapia R."/>
            <person name="Han C."/>
            <person name="Land M."/>
            <person name="Hauser L."/>
            <person name="Markowitz V."/>
            <person name="Cheng J.-F."/>
            <person name="Hugenholtz P."/>
            <person name="Woyke T."/>
            <person name="Wu D."/>
            <person name="Spring S."/>
            <person name="Schroeder M."/>
            <person name="Brambilla E."/>
            <person name="Klenk H.-P."/>
            <person name="Eisen J.A."/>
        </authorList>
    </citation>
    <scope>NUCLEOTIDE SEQUENCE [LARGE SCALE GENOMIC DNA]</scope>
    <source>
        <strain evidence="2 3">DSM 14796</strain>
    </source>
</reference>